<feature type="transmembrane region" description="Helical" evidence="1">
    <location>
        <begin position="72"/>
        <end position="89"/>
    </location>
</feature>
<proteinExistence type="predicted"/>
<keyword evidence="1" id="KW-0812">Transmembrane</keyword>
<keyword evidence="1" id="KW-1133">Transmembrane helix</keyword>
<reference evidence="2" key="1">
    <citation type="submission" date="2020-08" db="EMBL/GenBank/DDBJ databases">
        <title>Genetic structure, function and evolution of capsule biosynthesis loci in Vibrio parahaemolyticus.</title>
        <authorList>
            <person name="Li L."/>
            <person name="Bian S."/>
        </authorList>
    </citation>
    <scope>NUCLEOTIDE SEQUENCE</scope>
    <source>
        <strain evidence="2">VP439</strain>
    </source>
</reference>
<organism evidence="2">
    <name type="scientific">Vibrio parahaemolyticus</name>
    <dbReference type="NCBI Taxonomy" id="670"/>
    <lineage>
        <taxon>Bacteria</taxon>
        <taxon>Pseudomonadati</taxon>
        <taxon>Pseudomonadota</taxon>
        <taxon>Gammaproteobacteria</taxon>
        <taxon>Vibrionales</taxon>
        <taxon>Vibrionaceae</taxon>
        <taxon>Vibrio</taxon>
    </lineage>
</organism>
<sequence>MFLIKKHVGQMMKISKPEKLCIVNSNYSLLLYLLHIEKDVNKTMFICGDGISKDIFANLTYGFKLPRFKNRVVHNSYLMIYYLFSWLILKPILKAKFKNSYGHDHLYFSNLLNVNYVTIEDGLGNYITNGPKSNKLLKFFTDIDAPLGRCNKSKKVVLTGMRDVPVDLKYKTETINIYDSWSRLNESDKGEISAVFNCSKSLLKCISGKDILITQPLSEDGYITEKQKTDAYQDLLSLTGIKSFILKRHPRDRTKYKFTQTYSEINNAIPFELLTLNGVRFSKAVTIYSGSAENVKADLIYIRGTKEIRLINDDIPKVDFKVIENENY</sequence>
<dbReference type="Pfam" id="PF07922">
    <property type="entry name" value="Glyco_transf_52"/>
    <property type="match status" value="1"/>
</dbReference>
<dbReference type="InterPro" id="IPR012477">
    <property type="entry name" value="Glyco_transf_52"/>
</dbReference>
<name>A0A7M1WFI3_VIBPH</name>
<evidence type="ECO:0000313" key="2">
    <source>
        <dbReference type="EMBL" id="QOS25522.1"/>
    </source>
</evidence>
<gene>
    <name evidence="2" type="ORF">VP439_00013</name>
</gene>
<dbReference type="EMBL" id="MT898297">
    <property type="protein sequence ID" value="QOS25522.1"/>
    <property type="molecule type" value="Genomic_DNA"/>
</dbReference>
<keyword evidence="1" id="KW-0472">Membrane</keyword>
<dbReference type="AlphaFoldDB" id="A0A7M1WFI3"/>
<accession>A0A7M1WFI3</accession>
<evidence type="ECO:0000256" key="1">
    <source>
        <dbReference type="SAM" id="Phobius"/>
    </source>
</evidence>
<protein>
    <submittedName>
        <fullName evidence="2">Uncharacterized protein</fullName>
    </submittedName>
</protein>